<dbReference type="KEGG" id="cfe:BAE81050.1"/>
<evidence type="ECO:0008006" key="4">
    <source>
        <dbReference type="Google" id="ProtNLM"/>
    </source>
</evidence>
<organism evidence="2 3">
    <name type="scientific">Chlamydia felis (strain Fe/C-56)</name>
    <name type="common">Chlamydophila felis</name>
    <dbReference type="NCBI Taxonomy" id="264202"/>
    <lineage>
        <taxon>Bacteria</taxon>
        <taxon>Pseudomonadati</taxon>
        <taxon>Chlamydiota</taxon>
        <taxon>Chlamydiia</taxon>
        <taxon>Chlamydiales</taxon>
        <taxon>Chlamydiaceae</taxon>
        <taxon>Chlamydia/Chlamydophila group</taxon>
        <taxon>Chlamydia</taxon>
    </lineage>
</organism>
<dbReference type="AlphaFoldDB" id="Q255I8"/>
<keyword evidence="3" id="KW-1185">Reference proteome</keyword>
<dbReference type="EMBL" id="AP006861">
    <property type="protein sequence ID" value="BAE81050.1"/>
    <property type="molecule type" value="Genomic_DNA"/>
</dbReference>
<gene>
    <name evidence="2" type="ordered locus">CF0278</name>
</gene>
<dbReference type="PROSITE" id="PS51257">
    <property type="entry name" value="PROKAR_LIPOPROTEIN"/>
    <property type="match status" value="1"/>
</dbReference>
<feature type="signal peptide" evidence="1">
    <location>
        <begin position="1"/>
        <end position="19"/>
    </location>
</feature>
<dbReference type="HOGENOM" id="CLU_179129_0_0_0"/>
<reference evidence="2 3" key="1">
    <citation type="journal article" date="2006" name="DNA Res.">
        <title>Genome sequence of the cat pathogen, Chlamydophila felis.</title>
        <authorList>
            <person name="Azuma Y."/>
            <person name="Hirakawa H."/>
            <person name="Yamashita A."/>
            <person name="Cai Y."/>
            <person name="Rahman M.A."/>
            <person name="Suzuki H."/>
            <person name="Mitaku S."/>
            <person name="Toh H."/>
            <person name="Goto S."/>
            <person name="Murakami T."/>
            <person name="Sugi K."/>
            <person name="Hayashi H."/>
            <person name="Fukushi H."/>
            <person name="Hattori M."/>
            <person name="Kuhara S."/>
            <person name="Shirai M."/>
        </authorList>
    </citation>
    <scope>NUCLEOTIDE SEQUENCE [LARGE SCALE GENOMIC DNA]</scope>
    <source>
        <strain evidence="2 3">Fe/C-56</strain>
    </source>
</reference>
<evidence type="ECO:0000313" key="2">
    <source>
        <dbReference type="EMBL" id="BAE81050.1"/>
    </source>
</evidence>
<protein>
    <recommendedName>
        <fullName evidence="4">Lipoprotein</fullName>
    </recommendedName>
</protein>
<dbReference type="STRING" id="264202.gene:10544091"/>
<evidence type="ECO:0000256" key="1">
    <source>
        <dbReference type="SAM" id="SignalP"/>
    </source>
</evidence>
<dbReference type="Proteomes" id="UP000001260">
    <property type="component" value="Chromosome"/>
</dbReference>
<feature type="chain" id="PRO_5004202904" description="Lipoprotein" evidence="1">
    <location>
        <begin position="20"/>
        <end position="95"/>
    </location>
</feature>
<proteinExistence type="predicted"/>
<dbReference type="RefSeq" id="WP_011457831.1">
    <property type="nucleotide sequence ID" value="NC_007899.1"/>
</dbReference>
<name>Q255I8_CHLFF</name>
<evidence type="ECO:0000313" key="3">
    <source>
        <dbReference type="Proteomes" id="UP000001260"/>
    </source>
</evidence>
<sequence length="95" mass="10774">MKTKLLVSAFFLSSCFSLAFGENSCVSESVSLVKAVPASGLQFQEQNGYVPYSFYYPYEYGYYYPETYGGYAGTAQDNDDCLTRFEDGIFFYHCD</sequence>
<keyword evidence="1" id="KW-0732">Signal</keyword>
<accession>Q255I8</accession>